<dbReference type="AlphaFoldDB" id="A0A366M035"/>
<dbReference type="OrthoDB" id="511218at2"/>
<comment type="caution">
    <text evidence="2">The sequence shown here is derived from an EMBL/GenBank/DDBJ whole genome shotgun (WGS) entry which is preliminary data.</text>
</comment>
<reference evidence="2 3" key="1">
    <citation type="submission" date="2018-06" db="EMBL/GenBank/DDBJ databases">
        <title>Sphaerisporangium craniellae sp. nov., isolated from a marine sponge in the South China Sea.</title>
        <authorList>
            <person name="Li L."/>
        </authorList>
    </citation>
    <scope>NUCLEOTIDE SEQUENCE [LARGE SCALE GENOMIC DNA]</scope>
    <source>
        <strain evidence="2 3">LHW63015</strain>
    </source>
</reference>
<accession>A0A366M035</accession>
<feature type="transmembrane region" description="Helical" evidence="1">
    <location>
        <begin position="12"/>
        <end position="33"/>
    </location>
</feature>
<name>A0A366M035_9ACTN</name>
<evidence type="ECO:0000313" key="3">
    <source>
        <dbReference type="Proteomes" id="UP000253303"/>
    </source>
</evidence>
<feature type="transmembrane region" description="Helical" evidence="1">
    <location>
        <begin position="39"/>
        <end position="60"/>
    </location>
</feature>
<dbReference type="Proteomes" id="UP000253303">
    <property type="component" value="Unassembled WGS sequence"/>
</dbReference>
<proteinExistence type="predicted"/>
<evidence type="ECO:0000256" key="1">
    <source>
        <dbReference type="SAM" id="Phobius"/>
    </source>
</evidence>
<keyword evidence="1" id="KW-0812">Transmembrane</keyword>
<organism evidence="2 3">
    <name type="scientific">Spongiactinospora rosea</name>
    <dbReference type="NCBI Taxonomy" id="2248750"/>
    <lineage>
        <taxon>Bacteria</taxon>
        <taxon>Bacillati</taxon>
        <taxon>Actinomycetota</taxon>
        <taxon>Actinomycetes</taxon>
        <taxon>Streptosporangiales</taxon>
        <taxon>Streptosporangiaceae</taxon>
        <taxon>Spongiactinospora</taxon>
    </lineage>
</organism>
<sequence length="229" mass="25043">MRALVRTVAASRAFRVAAATAAGALAGAGVFQLTRTSGLSLFLITGGIAGAVAALALGAYNRAARLTEVRLTVPQISEFTFVVNDDARQIAWKLFVETVTRVSTQPLREDEGVLREALTSLYGLFATTREILTGSRPSAVVPGRQSVEHLAITMLNRELRPFLAKWHPRLRRFEQAGEGRAEPEWPDAPACRTELQQVQSRIHEYAMNFARLAGVGAANEMIFSRPPER</sequence>
<keyword evidence="1" id="KW-1133">Transmembrane helix</keyword>
<keyword evidence="1" id="KW-0472">Membrane</keyword>
<keyword evidence="3" id="KW-1185">Reference proteome</keyword>
<dbReference type="EMBL" id="QMEY01000004">
    <property type="protein sequence ID" value="RBQ19598.1"/>
    <property type="molecule type" value="Genomic_DNA"/>
</dbReference>
<evidence type="ECO:0000313" key="2">
    <source>
        <dbReference type="EMBL" id="RBQ19598.1"/>
    </source>
</evidence>
<gene>
    <name evidence="2" type="ORF">DP939_12680</name>
</gene>
<protein>
    <submittedName>
        <fullName evidence="2">Uncharacterized protein</fullName>
    </submittedName>
</protein>
<dbReference type="RefSeq" id="WP_113980870.1">
    <property type="nucleotide sequence ID" value="NZ_QMEY01000004.1"/>
</dbReference>